<feature type="compositionally biased region" description="Polar residues" evidence="1">
    <location>
        <begin position="133"/>
        <end position="156"/>
    </location>
</feature>
<dbReference type="AlphaFoldDB" id="A0AAE9F8U3"/>
<dbReference type="Proteomes" id="UP000829354">
    <property type="component" value="Chromosome V"/>
</dbReference>
<feature type="compositionally biased region" description="Polar residues" evidence="1">
    <location>
        <begin position="326"/>
        <end position="354"/>
    </location>
</feature>
<dbReference type="PANTHER" id="PTHR23362:SF8">
    <property type="entry name" value="SPK DOMAIN-CONTAINING PROTEIN"/>
    <property type="match status" value="1"/>
</dbReference>
<organism evidence="3 4">
    <name type="scientific">Caenorhabditis briggsae</name>
    <dbReference type="NCBI Taxonomy" id="6238"/>
    <lineage>
        <taxon>Eukaryota</taxon>
        <taxon>Metazoa</taxon>
        <taxon>Ecdysozoa</taxon>
        <taxon>Nematoda</taxon>
        <taxon>Chromadorea</taxon>
        <taxon>Rhabditida</taxon>
        <taxon>Rhabditina</taxon>
        <taxon>Rhabditomorpha</taxon>
        <taxon>Rhabditoidea</taxon>
        <taxon>Rhabditidae</taxon>
        <taxon>Peloderinae</taxon>
        <taxon>Caenorhabditis</taxon>
    </lineage>
</organism>
<dbReference type="SMART" id="SM00583">
    <property type="entry name" value="SPK"/>
    <property type="match status" value="1"/>
</dbReference>
<gene>
    <name evidence="3" type="ORF">L5515_009439</name>
</gene>
<feature type="domain" description="SPK" evidence="2">
    <location>
        <begin position="10"/>
        <end position="115"/>
    </location>
</feature>
<feature type="region of interest" description="Disordered" evidence="1">
    <location>
        <begin position="121"/>
        <end position="202"/>
    </location>
</feature>
<evidence type="ECO:0000259" key="2">
    <source>
        <dbReference type="SMART" id="SM00583"/>
    </source>
</evidence>
<feature type="region of interest" description="Disordered" evidence="1">
    <location>
        <begin position="325"/>
        <end position="362"/>
    </location>
</feature>
<dbReference type="EMBL" id="CP092624">
    <property type="protein sequence ID" value="UMM37777.1"/>
    <property type="molecule type" value="Genomic_DNA"/>
</dbReference>
<dbReference type="PANTHER" id="PTHR23362">
    <property type="entry name" value="L-PLASTIN-RELATED"/>
    <property type="match status" value="1"/>
</dbReference>
<evidence type="ECO:0000256" key="1">
    <source>
        <dbReference type="SAM" id="MobiDB-lite"/>
    </source>
</evidence>
<accession>A0AAE9F8U3</accession>
<keyword evidence="4" id="KW-1185">Reference proteome</keyword>
<feature type="region of interest" description="Disordered" evidence="1">
    <location>
        <begin position="232"/>
        <end position="251"/>
    </location>
</feature>
<sequence length="570" mass="63571">MSTQEWADKAIKYFVEHLANMTDPENFHSWIKKFKEDSKYDKSEANVRATISRKLEKIEEMSNYTLNQKVQLLFVLSQPVSRNFQEIIKDAKCCMELDENRRITLFCSADDKLIRNGYHGARNKPFSGGKLKSTGSTPISLPKSSNQPSTSNSAIKTTPKKVLENKTPPTTPIRPSKNLSVSKSSISSPNETNEKNNTAPSTLKLPIKSVTIPKPSSVFSPIEPIVKKLPALGSSSESESLRTPKTQNSEDSRLKKNAIVIPKIKSTTPNISTISIKNEPQEDIIIDQLPLNPRPHVLIVEKMDLPVPDSTVSIPAAKKLPDLPKISNSRLTVSQNNTPGPSTPASKRSSQNEVQEVAEKRQKLTTVSQEPLTRRKFLEHLERFAIVMDSSKMAQVLVRIRNSLRSCGEEILHIPDVNTIIRAVVVATKIPWPSASEEVTSLSQYVQMLRYTILMLNSRELETSDEELKVHLKRLAVQDKKIPMSRIAQGIDQLLVAAMSVDMSCVQYTAHWKPLYIKAQGSEECKGTNLCPHDPSDINGNLCPQSNAQPCGTCQECSCPFWRHDGGQDD</sequence>
<reference evidence="3 4" key="1">
    <citation type="submission" date="2022-04" db="EMBL/GenBank/DDBJ databases">
        <title>Chromosome-level reference genomes for two strains of Caenorhabditis briggsae: an improved platform for comparative genomics.</title>
        <authorList>
            <person name="Stevens L."/>
            <person name="Andersen E."/>
        </authorList>
    </citation>
    <scope>NUCLEOTIDE SEQUENCE [LARGE SCALE GENOMIC DNA]</scope>
    <source>
        <strain evidence="3">VX34</strain>
        <tissue evidence="3">Whole-organism</tissue>
    </source>
</reference>
<feature type="compositionally biased region" description="Polar residues" evidence="1">
    <location>
        <begin position="233"/>
        <end position="247"/>
    </location>
</feature>
<dbReference type="InterPro" id="IPR053315">
    <property type="entry name" value="Peptidase_C14A"/>
</dbReference>
<proteinExistence type="predicted"/>
<name>A0AAE9F8U3_CAEBR</name>
<feature type="compositionally biased region" description="Low complexity" evidence="1">
    <location>
        <begin position="175"/>
        <end position="190"/>
    </location>
</feature>
<evidence type="ECO:0000313" key="4">
    <source>
        <dbReference type="Proteomes" id="UP000829354"/>
    </source>
</evidence>
<protein>
    <recommendedName>
        <fullName evidence="2">SPK domain-containing protein</fullName>
    </recommendedName>
</protein>
<evidence type="ECO:0000313" key="3">
    <source>
        <dbReference type="EMBL" id="UMM37777.1"/>
    </source>
</evidence>
<dbReference type="InterPro" id="IPR006570">
    <property type="entry name" value="SPK_dom"/>
</dbReference>
<dbReference type="Pfam" id="PF04435">
    <property type="entry name" value="SPK"/>
    <property type="match status" value="1"/>
</dbReference>